<gene>
    <name evidence="1" type="ORF">EVB97_218</name>
</gene>
<reference evidence="1 2" key="1">
    <citation type="submission" date="2020-01" db="EMBL/GenBank/DDBJ databases">
        <title>Patterns of diversity and host range of bacteriophage communities associated with bean-nodulatin bacteria.</title>
        <authorList>
            <person name="Vann Cauwenberghe J."/>
            <person name="Santamaria R.I."/>
            <person name="Bustos P."/>
            <person name="Juarez S."/>
            <person name="Gonzalez V."/>
        </authorList>
    </citation>
    <scope>NUCLEOTIDE SEQUENCE [LARGE SCALE GENOMIC DNA]</scope>
    <source>
        <strain evidence="2">RHph</strain>
    </source>
</reference>
<protein>
    <submittedName>
        <fullName evidence="1">Uncharacterized protein</fullName>
    </submittedName>
</protein>
<sequence length="131" mass="15063">MINLNKVSTPICKSGFEIIIHSDSLSKREREAVALSLLKQVKRLDKRTRVETIELQFAEMLHPNIYECLKTLVLDSTGSIEYFDSDRVGDIDRLTCDLYKFNDFDDVTMISRRDVECDDVATIVLTMKVNV</sequence>
<keyword evidence="2" id="KW-1185">Reference proteome</keyword>
<proteinExistence type="predicted"/>
<accession>A0A7S5R7Y7</accession>
<organism evidence="1 2">
    <name type="scientific">Rhizobium phage RHph_Y65</name>
    <dbReference type="NCBI Taxonomy" id="2509785"/>
    <lineage>
        <taxon>Viruses</taxon>
        <taxon>Duplodnaviria</taxon>
        <taxon>Heunggongvirae</taxon>
        <taxon>Uroviricota</taxon>
        <taxon>Caudoviricetes</taxon>
        <taxon>Kleczkowskaviridae</taxon>
        <taxon>Cuauhnahuacvirus</taxon>
        <taxon>Cuauhnahuacvirus Y65</taxon>
    </lineage>
</organism>
<name>A0A7S5R7Y7_9CAUD</name>
<evidence type="ECO:0000313" key="1">
    <source>
        <dbReference type="EMBL" id="QIG72776.1"/>
    </source>
</evidence>
<dbReference type="EMBL" id="MN988525">
    <property type="protein sequence ID" value="QIG72776.1"/>
    <property type="molecule type" value="Genomic_DNA"/>
</dbReference>
<dbReference type="Proteomes" id="UP000655883">
    <property type="component" value="Segment"/>
</dbReference>
<evidence type="ECO:0000313" key="2">
    <source>
        <dbReference type="Proteomes" id="UP000655883"/>
    </source>
</evidence>